<dbReference type="GO" id="GO:0009982">
    <property type="term" value="F:pseudouridine synthase activity"/>
    <property type="evidence" value="ECO:0007669"/>
    <property type="project" value="InterPro"/>
</dbReference>
<dbReference type="PANTHER" id="PTHR21600">
    <property type="entry name" value="MITOCHONDRIAL RNA PSEUDOURIDINE SYNTHASE"/>
    <property type="match status" value="1"/>
</dbReference>
<dbReference type="CDD" id="cd02869">
    <property type="entry name" value="PseudoU_synth_RluA_like"/>
    <property type="match status" value="1"/>
</dbReference>
<dbReference type="PROSITE" id="PS50889">
    <property type="entry name" value="S4"/>
    <property type="match status" value="1"/>
</dbReference>
<evidence type="ECO:0000256" key="4">
    <source>
        <dbReference type="PIRSR" id="PIRSR606225-1"/>
    </source>
</evidence>
<feature type="domain" description="Pseudouridine synthase RsuA/RluA-like" evidence="8">
    <location>
        <begin position="169"/>
        <end position="320"/>
    </location>
</feature>
<feature type="active site" evidence="4">
    <location>
        <position position="216"/>
    </location>
</feature>
<dbReference type="Proteomes" id="UP001254832">
    <property type="component" value="Unassembled WGS sequence"/>
</dbReference>
<evidence type="ECO:0000313" key="10">
    <source>
        <dbReference type="Proteomes" id="UP001254832"/>
    </source>
</evidence>
<evidence type="ECO:0000256" key="7">
    <source>
        <dbReference type="SAM" id="MobiDB-lite"/>
    </source>
</evidence>
<dbReference type="EC" id="5.4.99.-" evidence="6"/>
<evidence type="ECO:0000256" key="1">
    <source>
        <dbReference type="ARBA" id="ARBA00000073"/>
    </source>
</evidence>
<name>A0AAP5LP73_PAEAM</name>
<feature type="compositionally biased region" description="Low complexity" evidence="7">
    <location>
        <begin position="8"/>
        <end position="45"/>
    </location>
</feature>
<dbReference type="PROSITE" id="PS01129">
    <property type="entry name" value="PSI_RLU"/>
    <property type="match status" value="1"/>
</dbReference>
<feature type="region of interest" description="Disordered" evidence="7">
    <location>
        <begin position="1"/>
        <end position="96"/>
    </location>
</feature>
<comment type="similarity">
    <text evidence="2 6">Belongs to the pseudouridine synthase RluA family.</text>
</comment>
<dbReference type="PANTHER" id="PTHR21600:SF44">
    <property type="entry name" value="RIBOSOMAL LARGE SUBUNIT PSEUDOURIDINE SYNTHASE D"/>
    <property type="match status" value="1"/>
</dbReference>
<accession>A0AAP5LP73</accession>
<dbReference type="Gene3D" id="3.30.2350.10">
    <property type="entry name" value="Pseudouridine synthase"/>
    <property type="match status" value="1"/>
</dbReference>
<evidence type="ECO:0000313" key="9">
    <source>
        <dbReference type="EMBL" id="MDR6724218.1"/>
    </source>
</evidence>
<gene>
    <name evidence="9" type="ORF">J2W91_002680</name>
</gene>
<dbReference type="RefSeq" id="WP_310140175.1">
    <property type="nucleotide sequence ID" value="NZ_JAVDTR010000006.1"/>
</dbReference>
<dbReference type="AlphaFoldDB" id="A0AAP5LP73"/>
<reference evidence="9" key="1">
    <citation type="submission" date="2023-07" db="EMBL/GenBank/DDBJ databases">
        <title>Sorghum-associated microbial communities from plants grown in Nebraska, USA.</title>
        <authorList>
            <person name="Schachtman D."/>
        </authorList>
    </citation>
    <scope>NUCLEOTIDE SEQUENCE</scope>
    <source>
        <strain evidence="9">BE80</strain>
    </source>
</reference>
<comment type="catalytic activity">
    <reaction evidence="1 6">
        <text>a uridine in RNA = a pseudouridine in RNA</text>
        <dbReference type="Rhea" id="RHEA:48348"/>
        <dbReference type="Rhea" id="RHEA-COMP:12068"/>
        <dbReference type="Rhea" id="RHEA-COMP:12069"/>
        <dbReference type="ChEBI" id="CHEBI:65314"/>
        <dbReference type="ChEBI" id="CHEBI:65315"/>
    </reaction>
</comment>
<keyword evidence="3 6" id="KW-0413">Isomerase</keyword>
<evidence type="ECO:0000256" key="5">
    <source>
        <dbReference type="PROSITE-ProRule" id="PRU00182"/>
    </source>
</evidence>
<dbReference type="InterPro" id="IPR006225">
    <property type="entry name" value="PsdUridine_synth_RluC/D"/>
</dbReference>
<dbReference type="CDD" id="cd00165">
    <property type="entry name" value="S4"/>
    <property type="match status" value="1"/>
</dbReference>
<organism evidence="9 10">
    <name type="scientific">Paenibacillus amylolyticus</name>
    <dbReference type="NCBI Taxonomy" id="1451"/>
    <lineage>
        <taxon>Bacteria</taxon>
        <taxon>Bacillati</taxon>
        <taxon>Bacillota</taxon>
        <taxon>Bacilli</taxon>
        <taxon>Bacillales</taxon>
        <taxon>Paenibacillaceae</taxon>
        <taxon>Paenibacillus</taxon>
    </lineage>
</organism>
<dbReference type="Pfam" id="PF00849">
    <property type="entry name" value="PseudoU_synth_2"/>
    <property type="match status" value="1"/>
</dbReference>
<protein>
    <recommendedName>
        <fullName evidence="6">Pseudouridine synthase</fullName>
        <ecNumber evidence="6">5.4.99.-</ecNumber>
    </recommendedName>
</protein>
<dbReference type="NCBIfam" id="TIGR00005">
    <property type="entry name" value="rluA_subfam"/>
    <property type="match status" value="1"/>
</dbReference>
<evidence type="ECO:0000256" key="3">
    <source>
        <dbReference type="ARBA" id="ARBA00023235"/>
    </source>
</evidence>
<keyword evidence="5" id="KW-0694">RNA-binding</keyword>
<dbReference type="GO" id="GO:0003723">
    <property type="term" value="F:RNA binding"/>
    <property type="evidence" value="ECO:0007669"/>
    <property type="project" value="UniProtKB-KW"/>
</dbReference>
<feature type="compositionally biased region" description="Low complexity" evidence="7">
    <location>
        <begin position="65"/>
        <end position="80"/>
    </location>
</feature>
<evidence type="ECO:0000259" key="8">
    <source>
        <dbReference type="Pfam" id="PF00849"/>
    </source>
</evidence>
<dbReference type="InterPro" id="IPR006224">
    <property type="entry name" value="PsdUridine_synth_RluA-like_CS"/>
</dbReference>
<dbReference type="InterPro" id="IPR050188">
    <property type="entry name" value="RluA_PseudoU_synthase"/>
</dbReference>
<proteinExistence type="inferred from homology"/>
<dbReference type="InterPro" id="IPR020103">
    <property type="entry name" value="PsdUridine_synth_cat_dom_sf"/>
</dbReference>
<dbReference type="GO" id="GO:0000455">
    <property type="term" value="P:enzyme-directed rRNA pseudouridine synthesis"/>
    <property type="evidence" value="ECO:0007669"/>
    <property type="project" value="TreeGrafter"/>
</dbReference>
<dbReference type="InterPro" id="IPR006145">
    <property type="entry name" value="PsdUridine_synth_RsuA/RluA"/>
</dbReference>
<dbReference type="EMBL" id="JAVDTR010000006">
    <property type="protein sequence ID" value="MDR6724218.1"/>
    <property type="molecule type" value="Genomic_DNA"/>
</dbReference>
<evidence type="ECO:0000256" key="6">
    <source>
        <dbReference type="RuleBase" id="RU362028"/>
    </source>
</evidence>
<sequence length="382" mass="42455">MNTRKRSTGNSSSKGKSSNRPSAGRSQRSGASSSESSRSSASTSRNKADTNKPLAAKSSTTGNQARSGKAKSSGASKRSGNSYYRKQEPPRQYQVTEPEELLPFLLKHLKDGRNAVKSILGRGQVSVDEKVVTKFNLALTPGQTVSISKEGAVAAPSMTGVNILHEDNDIIVIRKEAGLLSIAADRSNDLTAYRQLMEHVRRTNPNNRIFVVHRLDRDTSGVMMFAKSEEVQQKLQNNWKDNVQDRVYVALVEGAVSKEEGTISSWLKETKTLKMYSSPRANDGQHAITHYKRLKSNREFSLLEVRLETGRKNQIRVHMEDLGHPIAGDKKYGARTRDLGRLGLHARVLSFIHPTTDKLMTFETDIPKQFLYPFRADNATAE</sequence>
<comment type="caution">
    <text evidence="9">The sequence shown here is derived from an EMBL/GenBank/DDBJ whole genome shotgun (WGS) entry which is preliminary data.</text>
</comment>
<dbReference type="GO" id="GO:0140098">
    <property type="term" value="F:catalytic activity, acting on RNA"/>
    <property type="evidence" value="ECO:0007669"/>
    <property type="project" value="UniProtKB-ARBA"/>
</dbReference>
<evidence type="ECO:0000256" key="2">
    <source>
        <dbReference type="ARBA" id="ARBA00010876"/>
    </source>
</evidence>
<dbReference type="SUPFAM" id="SSF55120">
    <property type="entry name" value="Pseudouridine synthase"/>
    <property type="match status" value="1"/>
</dbReference>
<comment type="function">
    <text evidence="6">Responsible for synthesis of pseudouridine from uracil.</text>
</comment>